<reference evidence="1" key="2">
    <citation type="submission" date="2021-04" db="EMBL/GenBank/DDBJ databases">
        <authorList>
            <person name="Podell S."/>
        </authorList>
    </citation>
    <scope>NUCLEOTIDE SEQUENCE</scope>
    <source>
        <strain evidence="1">Hildebrandi</strain>
    </source>
</reference>
<name>A0A9K3KGD4_9STRA</name>
<evidence type="ECO:0000313" key="2">
    <source>
        <dbReference type="Proteomes" id="UP000693970"/>
    </source>
</evidence>
<sequence>MCTVRSLPLFLKGFPTVASRCKTPGILDALTCQHLGAKFWREHHPDLSFVWPKPAEVMIVVVDQSSFHEPPVPATEM</sequence>
<gene>
    <name evidence="1" type="ORF">IV203_020778</name>
</gene>
<reference evidence="1" key="1">
    <citation type="journal article" date="2021" name="Sci. Rep.">
        <title>Diploid genomic architecture of Nitzschia inconspicua, an elite biomass production diatom.</title>
        <authorList>
            <person name="Oliver A."/>
            <person name="Podell S."/>
            <person name="Pinowska A."/>
            <person name="Traller J.C."/>
            <person name="Smith S.R."/>
            <person name="McClure R."/>
            <person name="Beliaev A."/>
            <person name="Bohutskyi P."/>
            <person name="Hill E.A."/>
            <person name="Rabines A."/>
            <person name="Zheng H."/>
            <person name="Allen L.Z."/>
            <person name="Kuo A."/>
            <person name="Grigoriev I.V."/>
            <person name="Allen A.E."/>
            <person name="Hazlebeck D."/>
            <person name="Allen E.E."/>
        </authorList>
    </citation>
    <scope>NUCLEOTIDE SEQUENCE</scope>
    <source>
        <strain evidence="1">Hildebrandi</strain>
    </source>
</reference>
<dbReference type="AlphaFoldDB" id="A0A9K3KGD4"/>
<organism evidence="1 2">
    <name type="scientific">Nitzschia inconspicua</name>
    <dbReference type="NCBI Taxonomy" id="303405"/>
    <lineage>
        <taxon>Eukaryota</taxon>
        <taxon>Sar</taxon>
        <taxon>Stramenopiles</taxon>
        <taxon>Ochrophyta</taxon>
        <taxon>Bacillariophyta</taxon>
        <taxon>Bacillariophyceae</taxon>
        <taxon>Bacillariophycidae</taxon>
        <taxon>Bacillariales</taxon>
        <taxon>Bacillariaceae</taxon>
        <taxon>Nitzschia</taxon>
    </lineage>
</organism>
<dbReference type="EMBL" id="JAGRRH010000024">
    <property type="protein sequence ID" value="KAG7342834.1"/>
    <property type="molecule type" value="Genomic_DNA"/>
</dbReference>
<evidence type="ECO:0000313" key="1">
    <source>
        <dbReference type="EMBL" id="KAG7342834.1"/>
    </source>
</evidence>
<protein>
    <submittedName>
        <fullName evidence="1">Uncharacterized protein</fullName>
    </submittedName>
</protein>
<comment type="caution">
    <text evidence="1">The sequence shown here is derived from an EMBL/GenBank/DDBJ whole genome shotgun (WGS) entry which is preliminary data.</text>
</comment>
<proteinExistence type="predicted"/>
<dbReference type="Proteomes" id="UP000693970">
    <property type="component" value="Unassembled WGS sequence"/>
</dbReference>
<accession>A0A9K3KGD4</accession>
<keyword evidence="2" id="KW-1185">Reference proteome</keyword>